<name>A0A1E1L6V2_9HELO</name>
<proteinExistence type="predicted"/>
<dbReference type="Proteomes" id="UP000178912">
    <property type="component" value="Unassembled WGS sequence"/>
</dbReference>
<evidence type="ECO:0000313" key="1">
    <source>
        <dbReference type="EMBL" id="CZT06296.1"/>
    </source>
</evidence>
<evidence type="ECO:0000313" key="2">
    <source>
        <dbReference type="Proteomes" id="UP000178912"/>
    </source>
</evidence>
<organism evidence="1 2">
    <name type="scientific">Rhynchosporium agropyri</name>
    <dbReference type="NCBI Taxonomy" id="914238"/>
    <lineage>
        <taxon>Eukaryota</taxon>
        <taxon>Fungi</taxon>
        <taxon>Dikarya</taxon>
        <taxon>Ascomycota</taxon>
        <taxon>Pezizomycotina</taxon>
        <taxon>Leotiomycetes</taxon>
        <taxon>Helotiales</taxon>
        <taxon>Ploettnerulaceae</taxon>
        <taxon>Rhynchosporium</taxon>
    </lineage>
</organism>
<gene>
    <name evidence="1" type="ORF">RAG0_12074</name>
</gene>
<accession>A0A1E1L6V2</accession>
<protein>
    <submittedName>
        <fullName evidence="1">Uncharacterized protein</fullName>
    </submittedName>
</protein>
<dbReference type="EMBL" id="FJUX01000084">
    <property type="protein sequence ID" value="CZT06296.1"/>
    <property type="molecule type" value="Genomic_DNA"/>
</dbReference>
<sequence length="84" mass="9147">MDDDCPHEKALRATCKVACHQPTSLTVGVVGAKKRKLGIAVGNMVNPRTAEQQVVDQVVSSSFFIPRNAEEETIYNNMVSSRAT</sequence>
<dbReference type="AlphaFoldDB" id="A0A1E1L6V2"/>
<reference evidence="2" key="1">
    <citation type="submission" date="2016-03" db="EMBL/GenBank/DDBJ databases">
        <authorList>
            <person name="Guldener U."/>
        </authorList>
    </citation>
    <scope>NUCLEOTIDE SEQUENCE [LARGE SCALE GENOMIC DNA]</scope>
    <source>
        <strain evidence="2">04CH-RAC-A.6.1</strain>
    </source>
</reference>
<keyword evidence="2" id="KW-1185">Reference proteome</keyword>